<reference evidence="3 4" key="1">
    <citation type="submission" date="2023-03" db="EMBL/GenBank/DDBJ databases">
        <authorList>
            <person name="Shen W."/>
            <person name="Cai J."/>
        </authorList>
    </citation>
    <scope>NUCLEOTIDE SEQUENCE [LARGE SCALE GENOMIC DNA]</scope>
    <source>
        <strain evidence="3 4">Y2</strain>
    </source>
</reference>
<dbReference type="InterPro" id="IPR010724">
    <property type="entry name" value="RepA_N"/>
</dbReference>
<dbReference type="Pfam" id="PF06970">
    <property type="entry name" value="RepA_N"/>
    <property type="match status" value="1"/>
</dbReference>
<dbReference type="AlphaFoldDB" id="A0ABD5F460"/>
<comment type="caution">
    <text evidence="3">The sequence shown here is derived from an EMBL/GenBank/DDBJ whole genome shotgun (WGS) entry which is preliminary data.</text>
</comment>
<evidence type="ECO:0000259" key="2">
    <source>
        <dbReference type="Pfam" id="PF06970"/>
    </source>
</evidence>
<dbReference type="EMBL" id="JARPWY010000002">
    <property type="protein sequence ID" value="MDT2512863.1"/>
    <property type="molecule type" value="Genomic_DNA"/>
</dbReference>
<feature type="region of interest" description="Disordered" evidence="1">
    <location>
        <begin position="133"/>
        <end position="157"/>
    </location>
</feature>
<name>A0ABD5F460_ENTAV</name>
<accession>A0ABD5F460</accession>
<proteinExistence type="predicted"/>
<feature type="region of interest" description="Disordered" evidence="1">
    <location>
        <begin position="179"/>
        <end position="208"/>
    </location>
</feature>
<feature type="compositionally biased region" description="Basic and acidic residues" evidence="1">
    <location>
        <begin position="195"/>
        <end position="205"/>
    </location>
</feature>
<sequence>MSNFNFISANETRKALFYQLPKVLFESDKYLKMSNDSKIAYAMLKDRCEYSLQNDWVDKEGNIYFIFTTEELMQLLHVGNKKVATIKKELAAYGLLLSKRMPPKTMPDGTKKGVPARLYLGQLDLTATDVFSDKKQEQQTESSESVEKTSSEKTDYINENPQSVKKTFWENSASNQRFSESVEKTHNLYKSSSKKTKETKRDDKNPIPQQDLLLDGFAENMIELNKSFLPYAALLCIEQYSHTFEEAHELMKAVHNAKANAEKKLHDKLNFESLIIFDRYEILKAEDKVTRTVKSVFMAQKTQEVRSLKGLMFTWATNCFAELISDRNSLDRAIAEQEQSQDITQP</sequence>
<gene>
    <name evidence="3" type="ORF">P7D79_01330</name>
</gene>
<dbReference type="Proteomes" id="UP001264335">
    <property type="component" value="Unassembled WGS sequence"/>
</dbReference>
<evidence type="ECO:0000313" key="4">
    <source>
        <dbReference type="Proteomes" id="UP001264335"/>
    </source>
</evidence>
<dbReference type="RefSeq" id="WP_311924147.1">
    <property type="nucleotide sequence ID" value="NZ_JARPWV010000036.1"/>
</dbReference>
<organism evidence="3 4">
    <name type="scientific">Enterococcus avium</name>
    <name type="common">Streptococcus avium</name>
    <dbReference type="NCBI Taxonomy" id="33945"/>
    <lineage>
        <taxon>Bacteria</taxon>
        <taxon>Bacillati</taxon>
        <taxon>Bacillota</taxon>
        <taxon>Bacilli</taxon>
        <taxon>Lactobacillales</taxon>
        <taxon>Enterococcaceae</taxon>
        <taxon>Enterococcus</taxon>
    </lineage>
</organism>
<evidence type="ECO:0000256" key="1">
    <source>
        <dbReference type="SAM" id="MobiDB-lite"/>
    </source>
</evidence>
<feature type="domain" description="Replication initiator A N-terminal" evidence="2">
    <location>
        <begin position="16"/>
        <end position="90"/>
    </location>
</feature>
<feature type="compositionally biased region" description="Basic and acidic residues" evidence="1">
    <location>
        <begin position="145"/>
        <end position="156"/>
    </location>
</feature>
<protein>
    <submittedName>
        <fullName evidence="3">Replication initiator protein A</fullName>
    </submittedName>
</protein>
<evidence type="ECO:0000313" key="3">
    <source>
        <dbReference type="EMBL" id="MDT2512863.1"/>
    </source>
</evidence>